<organism evidence="1 2">
    <name type="scientific">Sporosarcina newyorkensis</name>
    <dbReference type="NCBI Taxonomy" id="759851"/>
    <lineage>
        <taxon>Bacteria</taxon>
        <taxon>Bacillati</taxon>
        <taxon>Bacillota</taxon>
        <taxon>Bacilli</taxon>
        <taxon>Bacillales</taxon>
        <taxon>Caryophanaceae</taxon>
        <taxon>Sporosarcina</taxon>
    </lineage>
</organism>
<keyword evidence="2" id="KW-1185">Reference proteome</keyword>
<sequence>MWKLVNGKMIQTTDETRVKFRTNISKEILQRLDDLSEEYNTYSNYLLENGLRNIITHDVIQYDKNLRPKDRIQYKTTYDKELLETVKQLAKEQKLFVNDVIEYCVDHIDFSDLKTKEHKNRLEE</sequence>
<evidence type="ECO:0008006" key="3">
    <source>
        <dbReference type="Google" id="ProtNLM"/>
    </source>
</evidence>
<gene>
    <name evidence="1" type="ORF">SAMN04244570_0818</name>
</gene>
<evidence type="ECO:0000313" key="2">
    <source>
        <dbReference type="Proteomes" id="UP000190042"/>
    </source>
</evidence>
<evidence type="ECO:0000313" key="1">
    <source>
        <dbReference type="EMBL" id="SKA89286.1"/>
    </source>
</evidence>
<accession>A0A1T4XIH8</accession>
<reference evidence="2" key="1">
    <citation type="submission" date="2017-02" db="EMBL/GenBank/DDBJ databases">
        <authorList>
            <person name="Varghese N."/>
            <person name="Submissions S."/>
        </authorList>
    </citation>
    <scope>NUCLEOTIDE SEQUENCE [LARGE SCALE GENOMIC DNA]</scope>
    <source>
        <strain evidence="2">DSM 23966</strain>
    </source>
</reference>
<dbReference type="AlphaFoldDB" id="A0A1T4XIH8"/>
<name>A0A1T4XIH8_9BACL</name>
<dbReference type="Proteomes" id="UP000190042">
    <property type="component" value="Unassembled WGS sequence"/>
</dbReference>
<dbReference type="RefSeq" id="WP_009496648.1">
    <property type="nucleotide sequence ID" value="NZ_FUYJ01000001.1"/>
</dbReference>
<proteinExistence type="predicted"/>
<dbReference type="EMBL" id="FUYJ01000001">
    <property type="protein sequence ID" value="SKA89286.1"/>
    <property type="molecule type" value="Genomic_DNA"/>
</dbReference>
<protein>
    <recommendedName>
        <fullName evidence="3">rRNA methyltransferase</fullName>
    </recommendedName>
</protein>